<evidence type="ECO:0000313" key="1">
    <source>
        <dbReference type="EMBL" id="HIX19823.1"/>
    </source>
</evidence>
<gene>
    <name evidence="1" type="ORF">H9862_04375</name>
</gene>
<proteinExistence type="predicted"/>
<accession>A0A9D2AHX0</accession>
<feature type="non-terminal residue" evidence="1">
    <location>
        <position position="80"/>
    </location>
</feature>
<dbReference type="Proteomes" id="UP000823964">
    <property type="component" value="Unassembled WGS sequence"/>
</dbReference>
<evidence type="ECO:0000313" key="2">
    <source>
        <dbReference type="Proteomes" id="UP000823964"/>
    </source>
</evidence>
<sequence>MQDIPLPSADDLSALLAEIAAARMPYGMYGPKNFPPDGCPLSDLPTEYLDWFWQRGWPKGKLGQLMEQALLIKNSGLDRL</sequence>
<organism evidence="1 2">
    <name type="scientific">Candidatus Akkermansia intestinigallinarum</name>
    <dbReference type="NCBI Taxonomy" id="2838431"/>
    <lineage>
        <taxon>Bacteria</taxon>
        <taxon>Pseudomonadati</taxon>
        <taxon>Verrucomicrobiota</taxon>
        <taxon>Verrucomicrobiia</taxon>
        <taxon>Verrucomicrobiales</taxon>
        <taxon>Akkermansiaceae</taxon>
        <taxon>Akkermansia</taxon>
    </lineage>
</organism>
<dbReference type="Pfam" id="PF12843">
    <property type="entry name" value="QSregVF_b"/>
    <property type="match status" value="1"/>
</dbReference>
<protein>
    <submittedName>
        <fullName evidence="1">DUF3820 family protein</fullName>
    </submittedName>
</protein>
<dbReference type="EMBL" id="DXFQ01000073">
    <property type="protein sequence ID" value="HIX19823.1"/>
    <property type="molecule type" value="Genomic_DNA"/>
</dbReference>
<reference evidence="1" key="1">
    <citation type="journal article" date="2021" name="PeerJ">
        <title>Extensive microbial diversity within the chicken gut microbiome revealed by metagenomics and culture.</title>
        <authorList>
            <person name="Gilroy R."/>
            <person name="Ravi A."/>
            <person name="Getino M."/>
            <person name="Pursley I."/>
            <person name="Horton D.L."/>
            <person name="Alikhan N.F."/>
            <person name="Baker D."/>
            <person name="Gharbi K."/>
            <person name="Hall N."/>
            <person name="Watson M."/>
            <person name="Adriaenssens E.M."/>
            <person name="Foster-Nyarko E."/>
            <person name="Jarju S."/>
            <person name="Secka A."/>
            <person name="Antonio M."/>
            <person name="Oren A."/>
            <person name="Chaudhuri R.R."/>
            <person name="La Ragione R."/>
            <person name="Hildebrand F."/>
            <person name="Pallen M.J."/>
        </authorList>
    </citation>
    <scope>NUCLEOTIDE SEQUENCE</scope>
    <source>
        <strain evidence="1">14975</strain>
    </source>
</reference>
<dbReference type="InterPro" id="IPR024530">
    <property type="entry name" value="QSregVF_b"/>
</dbReference>
<dbReference type="AlphaFoldDB" id="A0A9D2AHX0"/>
<reference evidence="1" key="2">
    <citation type="submission" date="2021-04" db="EMBL/GenBank/DDBJ databases">
        <authorList>
            <person name="Gilroy R."/>
        </authorList>
    </citation>
    <scope>NUCLEOTIDE SEQUENCE</scope>
    <source>
        <strain evidence="1">14975</strain>
    </source>
</reference>
<comment type="caution">
    <text evidence="1">The sequence shown here is derived from an EMBL/GenBank/DDBJ whole genome shotgun (WGS) entry which is preliminary data.</text>
</comment>
<name>A0A9D2AHX0_9BACT</name>